<dbReference type="InterPro" id="IPR013057">
    <property type="entry name" value="AA_transpt_TM"/>
</dbReference>
<sequence>MLLGNGNMCKSKNPAESDSSDCLPNHHHHHHQLVVTVGSETSRVHAALNLHEEEAAMPPWPSSSNSCFHQNKNNNVENKKVRSKCDHDHDHDNDNDQNNISISNGIQDMKSVEINNNNDHKDHVVVEVEHAVNNANSSFAHAVINMVGMLIGLGQLSTPYALQTGGWASVFLLIGLGIICSYTSHLLGQCLSRHSKLMNYTDLGHLSFGTKGRILTTSFIYLEIFMSLVSYTISLHDNLTTIFSTSHLNHLNNFFLSNCLSTSQLLTVIAVLVALPSLWLRDLSSISFLSSGGILMSVVIFVTVACTAVFGGVEVNKEVAVLRLGNIPAISGLYIFSFGGHVVFPDLYREMRDPSKFTKVSIVSFSLVTALYTTLAVMGAKMFGPEVNPQITLSMPRNLIFTKIALWATVLTPMSKYALEFAPFAMQLERTLSKYCSMKSRTRLIIRGCVGSCLLLVILTLALSVPYFEYVLSLTGSLVSVAICVIFPCTFYTKVFWIQISKPMLILNVTLVLLGCFLGASGTISSFKLLVRNLHRAHSR</sequence>
<feature type="transmembrane region" description="Helical" evidence="7">
    <location>
        <begin position="254"/>
        <end position="280"/>
    </location>
</feature>
<protein>
    <recommendedName>
        <fullName evidence="8">Amino acid transporter transmembrane domain-containing protein</fullName>
    </recommendedName>
</protein>
<dbReference type="GO" id="GO:0015179">
    <property type="term" value="F:L-amino acid transmembrane transporter activity"/>
    <property type="evidence" value="ECO:0007669"/>
    <property type="project" value="TreeGrafter"/>
</dbReference>
<feature type="transmembrane region" description="Helical" evidence="7">
    <location>
        <begin position="325"/>
        <end position="348"/>
    </location>
</feature>
<evidence type="ECO:0000256" key="6">
    <source>
        <dbReference type="SAM" id="MobiDB-lite"/>
    </source>
</evidence>
<proteinExistence type="predicted"/>
<keyword evidence="4 7" id="KW-1133">Transmembrane helix</keyword>
<feature type="compositionally biased region" description="Polar residues" evidence="6">
    <location>
        <begin position="8"/>
        <end position="22"/>
    </location>
</feature>
<evidence type="ECO:0000313" key="9">
    <source>
        <dbReference type="EMBL" id="KAF5946848.1"/>
    </source>
</evidence>
<feature type="transmembrane region" description="Helical" evidence="7">
    <location>
        <begin position="360"/>
        <end position="384"/>
    </location>
</feature>
<keyword evidence="3" id="KW-0029">Amino-acid transport</keyword>
<feature type="transmembrane region" description="Helical" evidence="7">
    <location>
        <begin position="168"/>
        <end position="188"/>
    </location>
</feature>
<evidence type="ECO:0000256" key="2">
    <source>
        <dbReference type="ARBA" id="ARBA00022692"/>
    </source>
</evidence>
<dbReference type="GO" id="GO:0005774">
    <property type="term" value="C:vacuolar membrane"/>
    <property type="evidence" value="ECO:0007669"/>
    <property type="project" value="TreeGrafter"/>
</dbReference>
<feature type="transmembrane region" description="Helical" evidence="7">
    <location>
        <begin position="444"/>
        <end position="464"/>
    </location>
</feature>
<feature type="transmembrane region" description="Helical" evidence="7">
    <location>
        <begin position="214"/>
        <end position="234"/>
    </location>
</feature>
<evidence type="ECO:0000256" key="5">
    <source>
        <dbReference type="ARBA" id="ARBA00023136"/>
    </source>
</evidence>
<keyword evidence="3" id="KW-0813">Transport</keyword>
<comment type="subcellular location">
    <subcellularLocation>
        <location evidence="1">Membrane</location>
        <topology evidence="1">Multi-pass membrane protein</topology>
    </subcellularLocation>
</comment>
<dbReference type="EMBL" id="JACBKZ010000007">
    <property type="protein sequence ID" value="KAF5946848.1"/>
    <property type="molecule type" value="Genomic_DNA"/>
</dbReference>
<evidence type="ECO:0000256" key="7">
    <source>
        <dbReference type="SAM" id="Phobius"/>
    </source>
</evidence>
<feature type="compositionally biased region" description="Basic and acidic residues" evidence="6">
    <location>
        <begin position="79"/>
        <end position="94"/>
    </location>
</feature>
<organism evidence="9 10">
    <name type="scientific">Camellia sinensis</name>
    <name type="common">Tea plant</name>
    <name type="synonym">Thea sinensis</name>
    <dbReference type="NCBI Taxonomy" id="4442"/>
    <lineage>
        <taxon>Eukaryota</taxon>
        <taxon>Viridiplantae</taxon>
        <taxon>Streptophyta</taxon>
        <taxon>Embryophyta</taxon>
        <taxon>Tracheophyta</taxon>
        <taxon>Spermatophyta</taxon>
        <taxon>Magnoliopsida</taxon>
        <taxon>eudicotyledons</taxon>
        <taxon>Gunneridae</taxon>
        <taxon>Pentapetalae</taxon>
        <taxon>asterids</taxon>
        <taxon>Ericales</taxon>
        <taxon>Theaceae</taxon>
        <taxon>Camellia</taxon>
    </lineage>
</organism>
<evidence type="ECO:0000256" key="3">
    <source>
        <dbReference type="ARBA" id="ARBA00022970"/>
    </source>
</evidence>
<feature type="transmembrane region" description="Helical" evidence="7">
    <location>
        <begin position="292"/>
        <end position="313"/>
    </location>
</feature>
<evidence type="ECO:0000313" key="10">
    <source>
        <dbReference type="Proteomes" id="UP000593564"/>
    </source>
</evidence>
<accession>A0A7J7H546</accession>
<name>A0A7J7H546_CAMSI</name>
<gene>
    <name evidence="9" type="ORF">HYC85_017076</name>
</gene>
<comment type="caution">
    <text evidence="9">The sequence shown here is derived from an EMBL/GenBank/DDBJ whole genome shotgun (WGS) entry which is preliminary data.</text>
</comment>
<evidence type="ECO:0000256" key="1">
    <source>
        <dbReference type="ARBA" id="ARBA00004141"/>
    </source>
</evidence>
<dbReference type="Pfam" id="PF01490">
    <property type="entry name" value="Aa_trans"/>
    <property type="match status" value="1"/>
</dbReference>
<keyword evidence="10" id="KW-1185">Reference proteome</keyword>
<evidence type="ECO:0000259" key="8">
    <source>
        <dbReference type="Pfam" id="PF01490"/>
    </source>
</evidence>
<dbReference type="PANTHER" id="PTHR22950:SF696">
    <property type="entry name" value="AMINO ACID TRANSPORTER TRANSMEMBRANE DOMAIN-CONTAINING PROTEIN"/>
    <property type="match status" value="1"/>
</dbReference>
<keyword evidence="5 7" id="KW-0472">Membrane</keyword>
<feature type="region of interest" description="Disordered" evidence="6">
    <location>
        <begin position="1"/>
        <end position="26"/>
    </location>
</feature>
<keyword evidence="2 7" id="KW-0812">Transmembrane</keyword>
<feature type="region of interest" description="Disordered" evidence="6">
    <location>
        <begin position="79"/>
        <end position="100"/>
    </location>
</feature>
<feature type="transmembrane region" description="Helical" evidence="7">
    <location>
        <begin position="505"/>
        <end position="524"/>
    </location>
</feature>
<feature type="transmembrane region" description="Helical" evidence="7">
    <location>
        <begin position="470"/>
        <end position="493"/>
    </location>
</feature>
<evidence type="ECO:0000256" key="4">
    <source>
        <dbReference type="ARBA" id="ARBA00022989"/>
    </source>
</evidence>
<feature type="domain" description="Amino acid transporter transmembrane" evidence="8">
    <location>
        <begin position="136"/>
        <end position="525"/>
    </location>
</feature>
<dbReference type="Proteomes" id="UP000593564">
    <property type="component" value="Unassembled WGS sequence"/>
</dbReference>
<reference evidence="10" key="1">
    <citation type="journal article" date="2020" name="Nat. Commun.">
        <title>Genome assembly of wild tea tree DASZ reveals pedigree and selection history of tea varieties.</title>
        <authorList>
            <person name="Zhang W."/>
            <person name="Zhang Y."/>
            <person name="Qiu H."/>
            <person name="Guo Y."/>
            <person name="Wan H."/>
            <person name="Zhang X."/>
            <person name="Scossa F."/>
            <person name="Alseekh S."/>
            <person name="Zhang Q."/>
            <person name="Wang P."/>
            <person name="Xu L."/>
            <person name="Schmidt M.H."/>
            <person name="Jia X."/>
            <person name="Li D."/>
            <person name="Zhu A."/>
            <person name="Guo F."/>
            <person name="Chen W."/>
            <person name="Ni D."/>
            <person name="Usadel B."/>
            <person name="Fernie A.R."/>
            <person name="Wen W."/>
        </authorList>
    </citation>
    <scope>NUCLEOTIDE SEQUENCE [LARGE SCALE GENOMIC DNA]</scope>
    <source>
        <strain evidence="10">cv. G240</strain>
    </source>
</reference>
<reference evidence="9 10" key="2">
    <citation type="submission" date="2020-07" db="EMBL/GenBank/DDBJ databases">
        <title>Genome assembly of wild tea tree DASZ reveals pedigree and selection history of tea varieties.</title>
        <authorList>
            <person name="Zhang W."/>
        </authorList>
    </citation>
    <scope>NUCLEOTIDE SEQUENCE [LARGE SCALE GENOMIC DNA]</scope>
    <source>
        <strain evidence="10">cv. G240</strain>
        <tissue evidence="9">Leaf</tissue>
    </source>
</reference>
<dbReference type="AlphaFoldDB" id="A0A7J7H546"/>
<dbReference type="PANTHER" id="PTHR22950">
    <property type="entry name" value="AMINO ACID TRANSPORTER"/>
    <property type="match status" value="1"/>
</dbReference>